<reference evidence="1" key="1">
    <citation type="submission" date="2019-06" db="EMBL/GenBank/DDBJ databases">
        <authorList>
            <person name="Zheng W."/>
        </authorList>
    </citation>
    <scope>NUCLEOTIDE SEQUENCE</scope>
    <source>
        <strain evidence="1">QDHG01</strain>
    </source>
</reference>
<sequence length="193" mass="23107">MTKLVQKGTQKLPIISPIIVLEEEDRLIWFKFSCWQQHYNYLLMNNLYCQLNENLQTPRVNCCLKLVCHLTLQSVHPFQDFPHTHQPGHQSFKFHQNLEFNPEINNVNCNHSSVVIDLKSLLNQIEFLCFFIDHNLNFFEAQVFSCQSRFSNTNRDFDSQRSLYRCMFKYFLKSQLLSRLSCQLHFQCDHYMA</sequence>
<protein>
    <submittedName>
        <fullName evidence="1">Uncharacterized protein</fullName>
    </submittedName>
</protein>
<dbReference type="Proteomes" id="UP000785679">
    <property type="component" value="Unassembled WGS sequence"/>
</dbReference>
<dbReference type="InterPro" id="IPR014783">
    <property type="entry name" value="Cu2_ascorb_mOase_CS-2"/>
</dbReference>
<dbReference type="GO" id="GO:0016715">
    <property type="term" value="F:oxidoreductase activity, acting on paired donors, with incorporation or reduction of molecular oxygen, reduced ascorbate as one donor, and incorporation of one atom of oxygen"/>
    <property type="evidence" value="ECO:0007669"/>
    <property type="project" value="InterPro"/>
</dbReference>
<organism evidence="1 2">
    <name type="scientific">Halteria grandinella</name>
    <dbReference type="NCBI Taxonomy" id="5974"/>
    <lineage>
        <taxon>Eukaryota</taxon>
        <taxon>Sar</taxon>
        <taxon>Alveolata</taxon>
        <taxon>Ciliophora</taxon>
        <taxon>Intramacronucleata</taxon>
        <taxon>Spirotrichea</taxon>
        <taxon>Stichotrichia</taxon>
        <taxon>Sporadotrichida</taxon>
        <taxon>Halteriidae</taxon>
        <taxon>Halteria</taxon>
    </lineage>
</organism>
<dbReference type="PROSITE" id="PS00085">
    <property type="entry name" value="CU2_MONOOXYGENASE_2"/>
    <property type="match status" value="1"/>
</dbReference>
<dbReference type="AlphaFoldDB" id="A0A8J8P3W1"/>
<dbReference type="EMBL" id="RRYP01000322">
    <property type="protein sequence ID" value="TNV87607.1"/>
    <property type="molecule type" value="Genomic_DNA"/>
</dbReference>
<accession>A0A8J8P3W1</accession>
<gene>
    <name evidence="1" type="ORF">FGO68_gene4258</name>
</gene>
<evidence type="ECO:0000313" key="1">
    <source>
        <dbReference type="EMBL" id="TNV87607.1"/>
    </source>
</evidence>
<name>A0A8J8P3W1_HALGN</name>
<keyword evidence="2" id="KW-1185">Reference proteome</keyword>
<proteinExistence type="predicted"/>
<evidence type="ECO:0000313" key="2">
    <source>
        <dbReference type="Proteomes" id="UP000785679"/>
    </source>
</evidence>
<comment type="caution">
    <text evidence="1">The sequence shown here is derived from an EMBL/GenBank/DDBJ whole genome shotgun (WGS) entry which is preliminary data.</text>
</comment>